<dbReference type="Proteomes" id="UP000247498">
    <property type="component" value="Unassembled WGS sequence"/>
</dbReference>
<dbReference type="SUPFAM" id="SSF90257">
    <property type="entry name" value="Myosin rod fragments"/>
    <property type="match status" value="1"/>
</dbReference>
<dbReference type="AlphaFoldDB" id="A0A2V0PAK0"/>
<dbReference type="PANTHER" id="PTHR47383:SF8">
    <property type="entry name" value="OS01G0768300 PROTEIN"/>
    <property type="match status" value="1"/>
</dbReference>
<dbReference type="PANTHER" id="PTHR47383">
    <property type="entry name" value="OS03G0659800 PROTEIN"/>
    <property type="match status" value="1"/>
</dbReference>
<name>A0A2V0PAK0_9CHLO</name>
<evidence type="ECO:0000259" key="2">
    <source>
        <dbReference type="Pfam" id="PF25972"/>
    </source>
</evidence>
<dbReference type="InterPro" id="IPR058936">
    <property type="entry name" value="At4g15545-like"/>
</dbReference>
<organism evidence="3 4">
    <name type="scientific">Raphidocelis subcapitata</name>
    <dbReference type="NCBI Taxonomy" id="307507"/>
    <lineage>
        <taxon>Eukaryota</taxon>
        <taxon>Viridiplantae</taxon>
        <taxon>Chlorophyta</taxon>
        <taxon>core chlorophytes</taxon>
        <taxon>Chlorophyceae</taxon>
        <taxon>CS clade</taxon>
        <taxon>Sphaeropleales</taxon>
        <taxon>Selenastraceae</taxon>
        <taxon>Raphidocelis</taxon>
    </lineage>
</organism>
<reference evidence="3 4" key="1">
    <citation type="journal article" date="2018" name="Sci. Rep.">
        <title>Raphidocelis subcapitata (=Pseudokirchneriella subcapitata) provides an insight into genome evolution and environmental adaptations in the Sphaeropleales.</title>
        <authorList>
            <person name="Suzuki S."/>
            <person name="Yamaguchi H."/>
            <person name="Nakajima N."/>
            <person name="Kawachi M."/>
        </authorList>
    </citation>
    <scope>NUCLEOTIDE SEQUENCE [LARGE SCALE GENOMIC DNA]</scope>
    <source>
        <strain evidence="3 4">NIES-35</strain>
    </source>
</reference>
<sequence>MEAGGAGGAALARALLDALPPTPREQLAVASAIAARAMELQAGQLESEVQQLRRSLRALEARNTALEADAREQREQADCAAAEQRRLASENFDLAESVSRLTKEVARLERLRRSLLKQLQDGADGVPTPPPRVANGGGNCAPQRLAQDETLSACGQGALGSGGGGGGGGGECGWDAPAGAADQIQGALVVGSIGSGAGGAGGQLLALDHEQRGRDQEGGYFSSGGGGGDGCSGGGGGPALGGSLTACGAAAGPDAATPARVDGREFFRRARSRLSYKGFSQFLAAIKLLNAGRASRADTLGAARELFGDGNSDLYSLFEGLLSRHCAPTPAAGAGWAVA</sequence>
<dbReference type="InParanoid" id="A0A2V0PAK0"/>
<proteinExistence type="predicted"/>
<feature type="coiled-coil region" evidence="1">
    <location>
        <begin position="35"/>
        <end position="118"/>
    </location>
</feature>
<dbReference type="EMBL" id="BDRX01000072">
    <property type="protein sequence ID" value="GBF95972.1"/>
    <property type="molecule type" value="Genomic_DNA"/>
</dbReference>
<evidence type="ECO:0000313" key="3">
    <source>
        <dbReference type="EMBL" id="GBF95972.1"/>
    </source>
</evidence>
<protein>
    <recommendedName>
        <fullName evidence="2">At4g15545-like C-terminal domain-containing protein</fullName>
    </recommendedName>
</protein>
<gene>
    <name evidence="3" type="ORF">Rsub_08095</name>
</gene>
<keyword evidence="4" id="KW-1185">Reference proteome</keyword>
<dbReference type="Pfam" id="PF25972">
    <property type="entry name" value="At4g15545_C"/>
    <property type="match status" value="1"/>
</dbReference>
<dbReference type="OrthoDB" id="5599468at2759"/>
<dbReference type="InterPro" id="IPR058935">
    <property type="entry name" value="At4g15545-like_C"/>
</dbReference>
<evidence type="ECO:0000313" key="4">
    <source>
        <dbReference type="Proteomes" id="UP000247498"/>
    </source>
</evidence>
<comment type="caution">
    <text evidence="3">The sequence shown here is derived from an EMBL/GenBank/DDBJ whole genome shotgun (WGS) entry which is preliminary data.</text>
</comment>
<evidence type="ECO:0000256" key="1">
    <source>
        <dbReference type="SAM" id="Coils"/>
    </source>
</evidence>
<feature type="domain" description="At4g15545-like C-terminal" evidence="2">
    <location>
        <begin position="260"/>
        <end position="325"/>
    </location>
</feature>
<keyword evidence="1" id="KW-0175">Coiled coil</keyword>
<accession>A0A2V0PAK0</accession>
<dbReference type="FunCoup" id="A0A2V0PAK0">
    <property type="interactions" value="362"/>
</dbReference>